<feature type="binding site" description="axial binding residue" evidence="9">
    <location>
        <position position="81"/>
    </location>
    <ligand>
        <name>chlorophyll b</name>
        <dbReference type="ChEBI" id="CHEBI:61721"/>
        <label>1</label>
    </ligand>
    <ligandPart>
        <name>Mg</name>
        <dbReference type="ChEBI" id="CHEBI:25107"/>
    </ligandPart>
</feature>
<feature type="binding site" description="axial binding residue" evidence="9">
    <location>
        <position position="139"/>
    </location>
    <ligand>
        <name>chlorophyll b</name>
        <dbReference type="ChEBI" id="CHEBI:61721"/>
        <label>1</label>
    </ligand>
    <ligandPart>
        <name>Mg</name>
        <dbReference type="ChEBI" id="CHEBI:25107"/>
    </ligandPart>
</feature>
<keyword evidence="6" id="KW-0602">Photosynthesis</keyword>
<accession>A0A835ZDP1</accession>
<feature type="binding site" evidence="9">
    <location>
        <position position="57"/>
    </location>
    <ligand>
        <name>chlorophyll a</name>
        <dbReference type="ChEBI" id="CHEBI:58416"/>
        <label>1</label>
    </ligand>
</feature>
<dbReference type="GO" id="GO:0030076">
    <property type="term" value="C:light-harvesting complex"/>
    <property type="evidence" value="ECO:0007669"/>
    <property type="project" value="UniProtKB-KW"/>
</dbReference>
<sequence>MQTTIAVLLACVAGASAFVAPSSFAGSALKVASTSSTSLKMSVDELIGADTETSGVWDPAGFAKDDAALYKYREVELKHGRVAMLATLGVLVQSFVTLPDPVFANGAKPQTAAWELVTSRPEALAQIFLACGAIELLVLKQDPEKPAGDLGFGAYPDTEEEFETLQLKELKNGRLAMMAIVGMFVQEKLTGQGPIEQILAGHVSPFGDGQGAF</sequence>
<dbReference type="OrthoDB" id="423598at2759"/>
<feature type="chain" id="PRO_5032916282" evidence="10">
    <location>
        <begin position="18"/>
        <end position="213"/>
    </location>
</feature>
<feature type="binding site" evidence="9">
    <location>
        <position position="79"/>
    </location>
    <ligand>
        <name>chlorophyll a</name>
        <dbReference type="ChEBI" id="CHEBI:58416"/>
        <label>1</label>
    </ligand>
</feature>
<feature type="binding site" evidence="9">
    <location>
        <position position="169"/>
    </location>
    <ligand>
        <name>chlorophyll a</name>
        <dbReference type="ChEBI" id="CHEBI:58416"/>
        <label>1</label>
    </ligand>
</feature>
<dbReference type="EMBL" id="JAFCMP010000014">
    <property type="protein sequence ID" value="KAG5191790.1"/>
    <property type="molecule type" value="Genomic_DNA"/>
</dbReference>
<evidence type="ECO:0000256" key="8">
    <source>
        <dbReference type="ARBA" id="ARBA00023243"/>
    </source>
</evidence>
<dbReference type="GO" id="GO:0009507">
    <property type="term" value="C:chloroplast"/>
    <property type="evidence" value="ECO:0007669"/>
    <property type="project" value="UniProtKB-SubCell"/>
</dbReference>
<keyword evidence="12" id="KW-1185">Reference proteome</keyword>
<evidence type="ECO:0000256" key="9">
    <source>
        <dbReference type="PIRSR" id="PIRSR601344-1"/>
    </source>
</evidence>
<protein>
    <submittedName>
        <fullName evidence="11">Light harvesting complex protein</fullName>
    </submittedName>
</protein>
<feature type="binding site" evidence="9">
    <location>
        <position position="168"/>
    </location>
    <ligand>
        <name>chlorophyll b</name>
        <dbReference type="ChEBI" id="CHEBI:61721"/>
        <label>4</label>
    </ligand>
</feature>
<dbReference type="SUPFAM" id="SSF103511">
    <property type="entry name" value="Chlorophyll a-b binding protein"/>
    <property type="match status" value="1"/>
</dbReference>
<keyword evidence="9" id="KW-0148">Chlorophyll</keyword>
<comment type="similarity">
    <text evidence="3">Belongs to the fucoxanthin chlorophyll protein family.</text>
</comment>
<evidence type="ECO:0000256" key="2">
    <source>
        <dbReference type="ARBA" id="ARBA00004229"/>
    </source>
</evidence>
<comment type="subcellular location">
    <subcellularLocation>
        <location evidence="2">Plastid</location>
        <location evidence="2">Chloroplast</location>
    </subcellularLocation>
</comment>
<evidence type="ECO:0000256" key="1">
    <source>
        <dbReference type="ARBA" id="ARBA00004022"/>
    </source>
</evidence>
<comment type="function">
    <text evidence="1">The light-harvesting complex (LHC) functions as a light receptor, it captures and delivers excitation energy to photosystems with which it is closely associated. Energy is transferred from the carotenoid and chlorophyll C (or B) to chlorophyll A and the photosynthetic reaction centers where it is used to synthesize ATP and reducing power.</text>
</comment>
<dbReference type="Gene3D" id="1.10.3460.10">
    <property type="entry name" value="Chlorophyll a/b binding protein domain"/>
    <property type="match status" value="1"/>
</dbReference>
<dbReference type="GO" id="GO:0016168">
    <property type="term" value="F:chlorophyll binding"/>
    <property type="evidence" value="ECO:0007669"/>
    <property type="project" value="UniProtKB-KW"/>
</dbReference>
<feature type="binding site" evidence="9">
    <location>
        <position position="172"/>
    </location>
    <ligand>
        <name>chlorophyll a</name>
        <dbReference type="ChEBI" id="CHEBI:58416"/>
        <label>1</label>
    </ligand>
</feature>
<organism evidence="11 12">
    <name type="scientific">Tribonema minus</name>
    <dbReference type="NCBI Taxonomy" id="303371"/>
    <lineage>
        <taxon>Eukaryota</taxon>
        <taxon>Sar</taxon>
        <taxon>Stramenopiles</taxon>
        <taxon>Ochrophyta</taxon>
        <taxon>PX clade</taxon>
        <taxon>Xanthophyceae</taxon>
        <taxon>Tribonematales</taxon>
        <taxon>Tribonemataceae</taxon>
        <taxon>Tribonema</taxon>
    </lineage>
</organism>
<dbReference type="InterPro" id="IPR022796">
    <property type="entry name" value="Chloroa_b-bind"/>
</dbReference>
<feature type="binding site" evidence="9">
    <location>
        <position position="174"/>
    </location>
    <ligand>
        <name>chlorophyll a</name>
        <dbReference type="ChEBI" id="CHEBI:58416"/>
        <label>1</label>
    </ligand>
</feature>
<keyword evidence="7" id="KW-0934">Plastid</keyword>
<dbReference type="Proteomes" id="UP000664859">
    <property type="component" value="Unassembled WGS sequence"/>
</dbReference>
<evidence type="ECO:0000256" key="4">
    <source>
        <dbReference type="ARBA" id="ARBA00011623"/>
    </source>
</evidence>
<dbReference type="GO" id="GO:0016020">
    <property type="term" value="C:membrane"/>
    <property type="evidence" value="ECO:0007669"/>
    <property type="project" value="InterPro"/>
</dbReference>
<evidence type="ECO:0000256" key="6">
    <source>
        <dbReference type="ARBA" id="ARBA00022531"/>
    </source>
</evidence>
<dbReference type="PANTHER" id="PTHR21649">
    <property type="entry name" value="CHLOROPHYLL A/B BINDING PROTEIN"/>
    <property type="match status" value="1"/>
</dbReference>
<dbReference type="Pfam" id="PF00504">
    <property type="entry name" value="Chloroa_b-bind"/>
    <property type="match status" value="1"/>
</dbReference>
<keyword evidence="5" id="KW-0150">Chloroplast</keyword>
<evidence type="ECO:0000256" key="3">
    <source>
        <dbReference type="ARBA" id="ARBA00005933"/>
    </source>
</evidence>
<dbReference type="GO" id="GO:0009765">
    <property type="term" value="P:photosynthesis, light harvesting"/>
    <property type="evidence" value="ECO:0007669"/>
    <property type="project" value="InterPro"/>
</dbReference>
<evidence type="ECO:0000256" key="7">
    <source>
        <dbReference type="ARBA" id="ARBA00022640"/>
    </source>
</evidence>
<proteinExistence type="inferred from homology"/>
<keyword evidence="8" id="KW-0437">Light-harvesting polypeptide</keyword>
<feature type="signal peptide" evidence="10">
    <location>
        <begin position="1"/>
        <end position="17"/>
    </location>
</feature>
<reference evidence="11" key="1">
    <citation type="submission" date="2021-02" db="EMBL/GenBank/DDBJ databases">
        <title>First Annotated Genome of the Yellow-green Alga Tribonema minus.</title>
        <authorList>
            <person name="Mahan K.M."/>
        </authorList>
    </citation>
    <scope>NUCLEOTIDE SEQUENCE</scope>
    <source>
        <strain evidence="11">UTEX B ZZ1240</strain>
    </source>
</reference>
<evidence type="ECO:0000256" key="5">
    <source>
        <dbReference type="ARBA" id="ARBA00022528"/>
    </source>
</evidence>
<feature type="binding site" evidence="9">
    <location>
        <position position="76"/>
    </location>
    <ligand>
        <name>chlorophyll a</name>
        <dbReference type="ChEBI" id="CHEBI:58416"/>
        <label>1</label>
    </ligand>
</feature>
<evidence type="ECO:0000313" key="11">
    <source>
        <dbReference type="EMBL" id="KAG5191790.1"/>
    </source>
</evidence>
<comment type="caution">
    <text evidence="11">The sequence shown here is derived from an EMBL/GenBank/DDBJ whole genome shotgun (WGS) entry which is preliminary data.</text>
</comment>
<keyword evidence="9" id="KW-0157">Chromophore</keyword>
<keyword evidence="10" id="KW-0732">Signal</keyword>
<name>A0A835ZDP1_9STRA</name>
<evidence type="ECO:0000313" key="12">
    <source>
        <dbReference type="Proteomes" id="UP000664859"/>
    </source>
</evidence>
<feature type="binding site" evidence="9">
    <location>
        <position position="186"/>
    </location>
    <ligand>
        <name>chlorophyll a</name>
        <dbReference type="ChEBI" id="CHEBI:58416"/>
        <label>1</label>
    </ligand>
</feature>
<evidence type="ECO:0000256" key="10">
    <source>
        <dbReference type="SAM" id="SignalP"/>
    </source>
</evidence>
<dbReference type="AlphaFoldDB" id="A0A835ZDP1"/>
<comment type="subunit">
    <text evidence="4">The LHC complex of chromophytic algae is composed of fucoxanthin, chlorophyll A and C bound non-covalently by fucoxanthin chlorophyll proteins (FCPs). The ratio of pigments in this LHC is; fucoxanthin: chlorophyll C: chlorophyll A; (0.6-1): (0.1-0.3): (1).</text>
</comment>
<dbReference type="InterPro" id="IPR001344">
    <property type="entry name" value="Chloro_AB-bd_pln"/>
</dbReference>
<gene>
    <name evidence="11" type="ORF">JKP88DRAFT_271247</name>
</gene>